<keyword evidence="4" id="KW-0067">ATP-binding</keyword>
<dbReference type="PANTHER" id="PTHR42711">
    <property type="entry name" value="ABC TRANSPORTER ATP-BINDING PROTEIN"/>
    <property type="match status" value="1"/>
</dbReference>
<evidence type="ECO:0000256" key="1">
    <source>
        <dbReference type="ARBA" id="ARBA00005417"/>
    </source>
</evidence>
<dbReference type="InterPro" id="IPR003439">
    <property type="entry name" value="ABC_transporter-like_ATP-bd"/>
</dbReference>
<dbReference type="InterPro" id="IPR017871">
    <property type="entry name" value="ABC_transporter-like_CS"/>
</dbReference>
<keyword evidence="2" id="KW-0813">Transport</keyword>
<accession>A0AAC9WIV3</accession>
<proteinExistence type="inferred from homology"/>
<dbReference type="Proteomes" id="UP000242864">
    <property type="component" value="Chromosome"/>
</dbReference>
<dbReference type="InterPro" id="IPR027417">
    <property type="entry name" value="P-loop_NTPase"/>
</dbReference>
<name>A0AAC9WIV3_9STAP</name>
<dbReference type="Gene3D" id="3.40.50.300">
    <property type="entry name" value="P-loop containing nucleotide triphosphate hydrolases"/>
    <property type="match status" value="1"/>
</dbReference>
<keyword evidence="3" id="KW-0547">Nucleotide-binding</keyword>
<dbReference type="InterPro" id="IPR050763">
    <property type="entry name" value="ABC_transporter_ATP-binding"/>
</dbReference>
<evidence type="ECO:0000256" key="3">
    <source>
        <dbReference type="ARBA" id="ARBA00022741"/>
    </source>
</evidence>
<dbReference type="PROSITE" id="PS50893">
    <property type="entry name" value="ABC_TRANSPORTER_2"/>
    <property type="match status" value="1"/>
</dbReference>
<reference evidence="6 7" key="1">
    <citation type="submission" date="2017-04" db="EMBL/GenBank/DDBJ databases">
        <authorList>
            <person name="Veseli I.A."/>
            <person name="Tang C."/>
            <person name="Pombert J.-F."/>
        </authorList>
    </citation>
    <scope>NUCLEOTIDE SEQUENCE [LARGE SCALE GENOMIC DNA]</scope>
    <source>
        <strain evidence="6 7">ATCC 700373</strain>
    </source>
</reference>
<dbReference type="SMART" id="SM00382">
    <property type="entry name" value="AAA"/>
    <property type="match status" value="1"/>
</dbReference>
<keyword evidence="7" id="KW-1185">Reference proteome</keyword>
<dbReference type="SUPFAM" id="SSF52540">
    <property type="entry name" value="P-loop containing nucleoside triphosphate hydrolases"/>
    <property type="match status" value="1"/>
</dbReference>
<evidence type="ECO:0000256" key="4">
    <source>
        <dbReference type="ARBA" id="ARBA00022840"/>
    </source>
</evidence>
<gene>
    <name evidence="6" type="ORF">B5P37_03615</name>
</gene>
<dbReference type="PROSITE" id="PS00211">
    <property type="entry name" value="ABC_TRANSPORTER_1"/>
    <property type="match status" value="1"/>
</dbReference>
<dbReference type="EMBL" id="CP020773">
    <property type="protein sequence ID" value="ARJ50460.1"/>
    <property type="molecule type" value="Genomic_DNA"/>
</dbReference>
<dbReference type="KEGG" id="slz:B5P37_03615"/>
<dbReference type="AlphaFoldDB" id="A0AAC9WIV3"/>
<evidence type="ECO:0000256" key="2">
    <source>
        <dbReference type="ARBA" id="ARBA00022448"/>
    </source>
</evidence>
<comment type="similarity">
    <text evidence="1">Belongs to the ABC transporter superfamily.</text>
</comment>
<dbReference type="PANTHER" id="PTHR42711:SF5">
    <property type="entry name" value="ABC TRANSPORTER ATP-BINDING PROTEIN NATA"/>
    <property type="match status" value="1"/>
</dbReference>
<dbReference type="InterPro" id="IPR003593">
    <property type="entry name" value="AAA+_ATPase"/>
</dbReference>
<dbReference type="Pfam" id="PF00005">
    <property type="entry name" value="ABC_tran"/>
    <property type="match status" value="1"/>
</dbReference>
<evidence type="ECO:0000259" key="5">
    <source>
        <dbReference type="PROSITE" id="PS50893"/>
    </source>
</evidence>
<organism evidence="6 7">
    <name type="scientific">Staphylococcus lutrae</name>
    <dbReference type="NCBI Taxonomy" id="155085"/>
    <lineage>
        <taxon>Bacteria</taxon>
        <taxon>Bacillati</taxon>
        <taxon>Bacillota</taxon>
        <taxon>Bacilli</taxon>
        <taxon>Bacillales</taxon>
        <taxon>Staphylococcaceae</taxon>
        <taxon>Staphylococcus</taxon>
    </lineage>
</organism>
<evidence type="ECO:0000313" key="7">
    <source>
        <dbReference type="Proteomes" id="UP000242864"/>
    </source>
</evidence>
<dbReference type="GO" id="GO:0005524">
    <property type="term" value="F:ATP binding"/>
    <property type="evidence" value="ECO:0007669"/>
    <property type="project" value="UniProtKB-KW"/>
</dbReference>
<dbReference type="GO" id="GO:0016887">
    <property type="term" value="F:ATP hydrolysis activity"/>
    <property type="evidence" value="ECO:0007669"/>
    <property type="project" value="InterPro"/>
</dbReference>
<evidence type="ECO:0000313" key="6">
    <source>
        <dbReference type="EMBL" id="ARJ50460.1"/>
    </source>
</evidence>
<feature type="domain" description="ABC transporter" evidence="5">
    <location>
        <begin position="8"/>
        <end position="229"/>
    </location>
</feature>
<protein>
    <recommendedName>
        <fullName evidence="5">ABC transporter domain-containing protein</fullName>
    </recommendedName>
</protein>
<sequence length="296" mass="33211">MIKLNHILKVENLSCFYENGDGIKNISFELNSGDFLALIGKSGAGKSTLINSILGILPLTEGEVLIADDLSSKDISFSPQNQAIDWYLNVFDNIYMEALFDGYSNAKAETIHALNKIGLEGKEKEDPTNLSGGQLQRVQLARQLVSNAKVLILDEPTSSLDVITSEKILDQLKDKTQEGKVCLISSHDLDMLERYCNKVLYIENGNLIFFGEINHFLEQYNRLNEYKVNYEGHLSKELEKNIAAHFNVIAWHPLTVEVNNGESINAILKLLIDHDIAIHAVEQNKRSLKEIIKLKG</sequence>